<dbReference type="RefSeq" id="WP_241410747.1">
    <property type="nucleotide sequence ID" value="NZ_JAKZGO010000004.1"/>
</dbReference>
<evidence type="ECO:0008006" key="3">
    <source>
        <dbReference type="Google" id="ProtNLM"/>
    </source>
</evidence>
<comment type="caution">
    <text evidence="1">The sequence shown here is derived from an EMBL/GenBank/DDBJ whole genome shotgun (WGS) entry which is preliminary data.</text>
</comment>
<dbReference type="Proteomes" id="UP001165430">
    <property type="component" value="Unassembled WGS sequence"/>
</dbReference>
<gene>
    <name evidence="1" type="ORF">MM213_06860</name>
</gene>
<keyword evidence="2" id="KW-1185">Reference proteome</keyword>
<name>A0ABS9V9U7_9BACT</name>
<evidence type="ECO:0000313" key="1">
    <source>
        <dbReference type="EMBL" id="MCH7413197.1"/>
    </source>
</evidence>
<proteinExistence type="predicted"/>
<protein>
    <recommendedName>
        <fullName evidence="3">Transporter</fullName>
    </recommendedName>
</protein>
<reference evidence="1" key="1">
    <citation type="submission" date="2022-03" db="EMBL/GenBank/DDBJ databases">
        <title>De novo assembled genomes of Belliella spp. (Cyclobacteriaceae) strains.</title>
        <authorList>
            <person name="Szabo A."/>
            <person name="Korponai K."/>
            <person name="Felfoldi T."/>
        </authorList>
    </citation>
    <scope>NUCLEOTIDE SEQUENCE</scope>
    <source>
        <strain evidence="1">DSM 111903</strain>
    </source>
</reference>
<accession>A0ABS9V9U7</accession>
<sequence length="323" mass="36819">MNRICKYIFSILILVAITNQKAIGCEACGCALGGFNFGIIPQNEAHFLGIKYSRSSFYAEMTHAGQREFSNDLYQRLDIMGRIALKERWQLNFVLPYMYNQMDGSHENEALSGFGDPMVLLNYKVLDQKGDPMEKWLHNLWIGGGIKAPLADFEYSQTSQLINPNFQLGSGSWDYLTMVNYTSMRNRWGVNLEGVYKFNSENSQEYRFGNQYNVQASIFYKPKAEKILPIPMLGVYHENGGQHTFQGFYQANSGGDATFAQAGVQVQFGNMMLHGNYQLPIQQKFKSDQHVEIEAKGRFSLTFITFIGKSRRNNVFGKLEVID</sequence>
<dbReference type="EMBL" id="JAKZGO010000004">
    <property type="protein sequence ID" value="MCH7413197.1"/>
    <property type="molecule type" value="Genomic_DNA"/>
</dbReference>
<organism evidence="1 2">
    <name type="scientific">Belliella alkalica</name>
    <dbReference type="NCBI Taxonomy" id="1730871"/>
    <lineage>
        <taxon>Bacteria</taxon>
        <taxon>Pseudomonadati</taxon>
        <taxon>Bacteroidota</taxon>
        <taxon>Cytophagia</taxon>
        <taxon>Cytophagales</taxon>
        <taxon>Cyclobacteriaceae</taxon>
        <taxon>Belliella</taxon>
    </lineage>
</organism>
<evidence type="ECO:0000313" key="2">
    <source>
        <dbReference type="Proteomes" id="UP001165430"/>
    </source>
</evidence>